<dbReference type="InterPro" id="IPR008756">
    <property type="entry name" value="Peptidase_M56"/>
</dbReference>
<evidence type="ECO:0000313" key="6">
    <source>
        <dbReference type="Proteomes" id="UP000215545"/>
    </source>
</evidence>
<feature type="transmembrane region" description="Helical" evidence="1">
    <location>
        <begin position="57"/>
        <end position="78"/>
    </location>
</feature>
<gene>
    <name evidence="3" type="ORF">B1B05_11210</name>
    <name evidence="4" type="ORF">SAMN05443094_10528</name>
</gene>
<dbReference type="Gene3D" id="3.30.2010.10">
    <property type="entry name" value="Metalloproteases ('zincins'), catalytic domain"/>
    <property type="match status" value="1"/>
</dbReference>
<dbReference type="OrthoDB" id="2448482at2"/>
<name>A0A1N6XQS9_9BACI</name>
<dbReference type="PANTHER" id="PTHR34978">
    <property type="entry name" value="POSSIBLE SENSOR-TRANSDUCER PROTEIN BLAR"/>
    <property type="match status" value="1"/>
</dbReference>
<dbReference type="PANTHER" id="PTHR34978:SF3">
    <property type="entry name" value="SLR0241 PROTEIN"/>
    <property type="match status" value="1"/>
</dbReference>
<feature type="transmembrane region" description="Helical" evidence="1">
    <location>
        <begin position="164"/>
        <end position="183"/>
    </location>
</feature>
<dbReference type="EMBL" id="MWSK01000005">
    <property type="protein sequence ID" value="OXS77405.1"/>
    <property type="molecule type" value="Genomic_DNA"/>
</dbReference>
<feature type="domain" description="Peptidase M56" evidence="2">
    <location>
        <begin position="67"/>
        <end position="244"/>
    </location>
</feature>
<keyword evidence="1" id="KW-1133">Transmembrane helix</keyword>
<keyword evidence="4" id="KW-0378">Hydrolase</keyword>
<sequence>MSTRQTKGLFILSFLASGILLSQMVLYAVSVAAGWDVRFNLVIVCHSVLKSIGFTSLKYALDALVFTTLCLFFWKLGVQWVQSSRMKKLFESYTMRPLTDEWTERYEADIKVISYPAPIAVTMGFFRPAVVLSTGLKEMLSEEEFEAVVYHELYHRSNRDPLKVFILSMSASVLWYMPILSWVSDQYRRSKELLADAYAIERNGSSAPIGSALIKMIKAGGQLSMPFSCVSFADTSVNERIRFLLDPRSSRPLCIPVRSAFVSLAVFAAICFLFIYALS</sequence>
<keyword evidence="1" id="KW-0812">Transmembrane</keyword>
<proteinExistence type="predicted"/>
<organism evidence="4 5">
    <name type="scientific">Domibacillus enclensis</name>
    <dbReference type="NCBI Taxonomy" id="1017273"/>
    <lineage>
        <taxon>Bacteria</taxon>
        <taxon>Bacillati</taxon>
        <taxon>Bacillota</taxon>
        <taxon>Bacilli</taxon>
        <taxon>Bacillales</taxon>
        <taxon>Bacillaceae</taxon>
        <taxon>Domibacillus</taxon>
    </lineage>
</organism>
<dbReference type="EMBL" id="FTLX01000005">
    <property type="protein sequence ID" value="SIR04725.1"/>
    <property type="molecule type" value="Genomic_DNA"/>
</dbReference>
<keyword evidence="1" id="KW-0472">Membrane</keyword>
<dbReference type="GO" id="GO:0008233">
    <property type="term" value="F:peptidase activity"/>
    <property type="evidence" value="ECO:0007669"/>
    <property type="project" value="UniProtKB-KW"/>
</dbReference>
<evidence type="ECO:0000259" key="2">
    <source>
        <dbReference type="Pfam" id="PF05569"/>
    </source>
</evidence>
<dbReference type="GO" id="GO:0006508">
    <property type="term" value="P:proteolysis"/>
    <property type="evidence" value="ECO:0007669"/>
    <property type="project" value="UniProtKB-KW"/>
</dbReference>
<evidence type="ECO:0000313" key="4">
    <source>
        <dbReference type="EMBL" id="SIR04725.1"/>
    </source>
</evidence>
<dbReference type="Proteomes" id="UP000186385">
    <property type="component" value="Unassembled WGS sequence"/>
</dbReference>
<dbReference type="CDD" id="cd07326">
    <property type="entry name" value="M56_BlaR1_MecR1_like"/>
    <property type="match status" value="1"/>
</dbReference>
<protein>
    <submittedName>
        <fullName evidence="3">Peptidase M56</fullName>
    </submittedName>
    <submittedName>
        <fullName evidence="4">Zn-dependent protease with chaperone function</fullName>
    </submittedName>
</protein>
<evidence type="ECO:0000256" key="1">
    <source>
        <dbReference type="SAM" id="Phobius"/>
    </source>
</evidence>
<accession>A0A1N6XQS9</accession>
<dbReference type="Proteomes" id="UP000215545">
    <property type="component" value="Unassembled WGS sequence"/>
</dbReference>
<reference evidence="4 5" key="1">
    <citation type="submission" date="2017-01" db="EMBL/GenBank/DDBJ databases">
        <authorList>
            <person name="Mah S.A."/>
            <person name="Swanson W.J."/>
            <person name="Moy G.W."/>
            <person name="Vacquier V.D."/>
        </authorList>
    </citation>
    <scope>NUCLEOTIDE SEQUENCE [LARGE SCALE GENOMIC DNA]</scope>
    <source>
        <strain evidence="4 5">NIO-1016</strain>
    </source>
</reference>
<keyword evidence="4" id="KW-0645">Protease</keyword>
<evidence type="ECO:0000313" key="5">
    <source>
        <dbReference type="Proteomes" id="UP000186385"/>
    </source>
</evidence>
<reference evidence="6" key="2">
    <citation type="submission" date="2017-03" db="EMBL/GenBank/DDBJ databases">
        <title>Bacillus sp. V-88(T) DSM27956, whole genome shotgun sequencing project.</title>
        <authorList>
            <person name="Dastager S.G."/>
            <person name="Neurgaonkar P.S."/>
            <person name="Dharne M.S."/>
        </authorList>
    </citation>
    <scope>NUCLEOTIDE SEQUENCE [LARGE SCALE GENOMIC DNA]</scope>
    <source>
        <strain evidence="6">DSM 25145</strain>
    </source>
</reference>
<keyword evidence="6" id="KW-1185">Reference proteome</keyword>
<dbReference type="InterPro" id="IPR052173">
    <property type="entry name" value="Beta-lactam_resp_regulator"/>
</dbReference>
<dbReference type="STRING" id="1017273.SAMN05443094_10528"/>
<dbReference type="RefSeq" id="WP_045849196.1">
    <property type="nucleotide sequence ID" value="NZ_FTLX01000005.1"/>
</dbReference>
<dbReference type="AlphaFoldDB" id="A0A1N6XQS9"/>
<dbReference type="Pfam" id="PF05569">
    <property type="entry name" value="Peptidase_M56"/>
    <property type="match status" value="1"/>
</dbReference>
<evidence type="ECO:0000313" key="3">
    <source>
        <dbReference type="EMBL" id="OXS77405.1"/>
    </source>
</evidence>
<feature type="transmembrane region" description="Helical" evidence="1">
    <location>
        <begin position="255"/>
        <end position="278"/>
    </location>
</feature>
<reference evidence="3" key="3">
    <citation type="submission" date="2017-03" db="EMBL/GenBank/DDBJ databases">
        <authorList>
            <person name="Dastager S.G."/>
            <person name="Neurgaonkar P.S."/>
            <person name="Dharne M.S."/>
        </authorList>
    </citation>
    <scope>NUCLEOTIDE SEQUENCE</scope>
    <source>
        <strain evidence="3">DSM 25145</strain>
    </source>
</reference>